<comment type="caution">
    <text evidence="1">The sequence shown here is derived from an EMBL/GenBank/DDBJ whole genome shotgun (WGS) entry which is preliminary data.</text>
</comment>
<dbReference type="EMBL" id="JBHULG010000001">
    <property type="protein sequence ID" value="MFD2543854.1"/>
    <property type="molecule type" value="Genomic_DNA"/>
</dbReference>
<dbReference type="RefSeq" id="WP_255926304.1">
    <property type="nucleotide sequence ID" value="NZ_JANFQP010000001.1"/>
</dbReference>
<gene>
    <name evidence="1" type="ORF">ACFSO8_00110</name>
</gene>
<name>A0ABW5K4L8_9FLAO</name>
<evidence type="ECO:0000313" key="1">
    <source>
        <dbReference type="EMBL" id="MFD2543854.1"/>
    </source>
</evidence>
<evidence type="ECO:0000313" key="2">
    <source>
        <dbReference type="Proteomes" id="UP001597394"/>
    </source>
</evidence>
<reference evidence="2" key="1">
    <citation type="journal article" date="2019" name="Int. J. Syst. Evol. Microbiol.">
        <title>The Global Catalogue of Microorganisms (GCM) 10K type strain sequencing project: providing services to taxonomists for standard genome sequencing and annotation.</title>
        <authorList>
            <consortium name="The Broad Institute Genomics Platform"/>
            <consortium name="The Broad Institute Genome Sequencing Center for Infectious Disease"/>
            <person name="Wu L."/>
            <person name="Ma J."/>
        </authorList>
    </citation>
    <scope>NUCLEOTIDE SEQUENCE [LARGE SCALE GENOMIC DNA]</scope>
    <source>
        <strain evidence="2">KCTC 52204</strain>
    </source>
</reference>
<accession>A0ABW5K4L8</accession>
<keyword evidence="2" id="KW-1185">Reference proteome</keyword>
<organism evidence="1 2">
    <name type="scientific">Kaistella montana</name>
    <dbReference type="NCBI Taxonomy" id="1849733"/>
    <lineage>
        <taxon>Bacteria</taxon>
        <taxon>Pseudomonadati</taxon>
        <taxon>Bacteroidota</taxon>
        <taxon>Flavobacteriia</taxon>
        <taxon>Flavobacteriales</taxon>
        <taxon>Weeksellaceae</taxon>
        <taxon>Chryseobacterium group</taxon>
        <taxon>Kaistella</taxon>
    </lineage>
</organism>
<evidence type="ECO:0008006" key="3">
    <source>
        <dbReference type="Google" id="ProtNLM"/>
    </source>
</evidence>
<sequence length="128" mass="15115">MTLFLLGISFVQAQLTVTTNLREDGVWNKDKMIWDITSTEEGLTVFNFDKNLSSFRHITNSMTSVYTIKDWDYDEKEVLYEMQVQSDAGNDYDFLIDGINEVVIFFYHDKDGNYRMVRHVIKDTNFQE</sequence>
<proteinExistence type="predicted"/>
<dbReference type="Proteomes" id="UP001597394">
    <property type="component" value="Unassembled WGS sequence"/>
</dbReference>
<protein>
    <recommendedName>
        <fullName evidence="3">DUF4348 domain-containing protein</fullName>
    </recommendedName>
</protein>